<evidence type="ECO:0000259" key="3">
    <source>
        <dbReference type="Pfam" id="PF25884"/>
    </source>
</evidence>
<feature type="domain" description="Uncharacterized GPI-anchored protein At5g19230-like" evidence="3">
    <location>
        <begin position="36"/>
        <end position="156"/>
    </location>
</feature>
<feature type="transmembrane region" description="Helical" evidence="1">
    <location>
        <begin position="214"/>
        <end position="232"/>
    </location>
</feature>
<dbReference type="Proteomes" id="UP000653305">
    <property type="component" value="Unassembled WGS sequence"/>
</dbReference>
<dbReference type="AlphaFoldDB" id="A0A830C894"/>
<dbReference type="PANTHER" id="PTHR34537">
    <property type="entry name" value="OS08G0459300 PROTEIN"/>
    <property type="match status" value="1"/>
</dbReference>
<evidence type="ECO:0000256" key="1">
    <source>
        <dbReference type="SAM" id="Phobius"/>
    </source>
</evidence>
<evidence type="ECO:0000313" key="4">
    <source>
        <dbReference type="EMBL" id="GFP90471.1"/>
    </source>
</evidence>
<dbReference type="InterPro" id="IPR059083">
    <property type="entry name" value="At5g19230_dom"/>
</dbReference>
<dbReference type="SUPFAM" id="SSF55797">
    <property type="entry name" value="PR-1-like"/>
    <property type="match status" value="1"/>
</dbReference>
<name>A0A830C894_9LAMI</name>
<dbReference type="EMBL" id="BMAC01000219">
    <property type="protein sequence ID" value="GFP90471.1"/>
    <property type="molecule type" value="Genomic_DNA"/>
</dbReference>
<dbReference type="Pfam" id="PF25884">
    <property type="entry name" value="At5g19230"/>
    <property type="match status" value="1"/>
</dbReference>
<evidence type="ECO:0000313" key="5">
    <source>
        <dbReference type="Proteomes" id="UP000653305"/>
    </source>
</evidence>
<accession>A0A830C894</accession>
<keyword evidence="1" id="KW-1133">Transmembrane helix</keyword>
<keyword evidence="2" id="KW-0732">Signal</keyword>
<gene>
    <name evidence="4" type="ORF">PHJA_001191000</name>
</gene>
<dbReference type="OrthoDB" id="742600at2759"/>
<dbReference type="Gene3D" id="3.40.33.10">
    <property type="entry name" value="CAP"/>
    <property type="match status" value="1"/>
</dbReference>
<protein>
    <recommendedName>
        <fullName evidence="3">Uncharacterized GPI-anchored protein At5g19230-like domain-containing protein</fullName>
    </recommendedName>
</protein>
<organism evidence="4 5">
    <name type="scientific">Phtheirospermum japonicum</name>
    <dbReference type="NCBI Taxonomy" id="374723"/>
    <lineage>
        <taxon>Eukaryota</taxon>
        <taxon>Viridiplantae</taxon>
        <taxon>Streptophyta</taxon>
        <taxon>Embryophyta</taxon>
        <taxon>Tracheophyta</taxon>
        <taxon>Spermatophyta</taxon>
        <taxon>Magnoliopsida</taxon>
        <taxon>eudicotyledons</taxon>
        <taxon>Gunneridae</taxon>
        <taxon>Pentapetalae</taxon>
        <taxon>asterids</taxon>
        <taxon>lamiids</taxon>
        <taxon>Lamiales</taxon>
        <taxon>Orobanchaceae</taxon>
        <taxon>Orobanchaceae incertae sedis</taxon>
        <taxon>Phtheirospermum</taxon>
    </lineage>
</organism>
<comment type="caution">
    <text evidence="4">The sequence shown here is derived from an EMBL/GenBank/DDBJ whole genome shotgun (WGS) entry which is preliminary data.</text>
</comment>
<proteinExistence type="predicted"/>
<keyword evidence="5" id="KW-1185">Reference proteome</keyword>
<dbReference type="PANTHER" id="PTHR34537:SF2">
    <property type="entry name" value="FERREDOXIN-LIKE PROTEIN"/>
    <property type="match status" value="1"/>
</dbReference>
<dbReference type="InterPro" id="IPR035940">
    <property type="entry name" value="CAP_sf"/>
</dbReference>
<keyword evidence="1" id="KW-0472">Membrane</keyword>
<feature type="chain" id="PRO_5032832424" description="Uncharacterized GPI-anchored protein At5g19230-like domain-containing protein" evidence="2">
    <location>
        <begin position="29"/>
        <end position="233"/>
    </location>
</feature>
<evidence type="ECO:0000256" key="2">
    <source>
        <dbReference type="SAM" id="SignalP"/>
    </source>
</evidence>
<feature type="signal peptide" evidence="2">
    <location>
        <begin position="1"/>
        <end position="28"/>
    </location>
</feature>
<keyword evidence="1" id="KW-0812">Transmembrane</keyword>
<reference evidence="4" key="1">
    <citation type="submission" date="2020-07" db="EMBL/GenBank/DDBJ databases">
        <title>Ethylene signaling mediates host invasion by parasitic plants.</title>
        <authorList>
            <person name="Yoshida S."/>
        </authorList>
    </citation>
    <scope>NUCLEOTIDE SEQUENCE</scope>
    <source>
        <strain evidence="4">Okayama</strain>
    </source>
</reference>
<sequence>MVMKTKSFCYFQWIALCTYLLLPSLVCSKNHGNAANELLDIINSNRTAHKLPKLSDSPGLGCIALQYAQQCTSNCSTSSNSTMILHCRPQENDFTEIFAPNCGVELPTFGTISGYILGCQQKYLQPQDAFSTVLVRDKKTLSMLRNGTFTEAGVGVVGRGKRKGPYVWCVLFSNSETTNTTFVLEDLGKGIEQKRGCYSGETSLDCSGGGDKKYGVVVITSFVYFLFSIFMCW</sequence>